<dbReference type="InterPro" id="IPR040051">
    <property type="entry name" value="SECISBP2"/>
</dbReference>
<dbReference type="GO" id="GO:0043021">
    <property type="term" value="F:ribonucleoprotein complex binding"/>
    <property type="evidence" value="ECO:0007669"/>
    <property type="project" value="TreeGrafter"/>
</dbReference>
<organism evidence="4 5">
    <name type="scientific">Ignelater luminosus</name>
    <name type="common">Cucubano</name>
    <name type="synonym">Pyrophorus luminosus</name>
    <dbReference type="NCBI Taxonomy" id="2038154"/>
    <lineage>
        <taxon>Eukaryota</taxon>
        <taxon>Metazoa</taxon>
        <taxon>Ecdysozoa</taxon>
        <taxon>Arthropoda</taxon>
        <taxon>Hexapoda</taxon>
        <taxon>Insecta</taxon>
        <taxon>Pterygota</taxon>
        <taxon>Neoptera</taxon>
        <taxon>Endopterygota</taxon>
        <taxon>Coleoptera</taxon>
        <taxon>Polyphaga</taxon>
        <taxon>Elateriformia</taxon>
        <taxon>Elateroidea</taxon>
        <taxon>Elateridae</taxon>
        <taxon>Agrypninae</taxon>
        <taxon>Pyrophorini</taxon>
        <taxon>Ignelater</taxon>
    </lineage>
</organism>
<feature type="domain" description="Ribosomal protein eL8/eL30/eS12/Gadd45" evidence="3">
    <location>
        <begin position="238"/>
        <end position="326"/>
    </location>
</feature>
<dbReference type="GO" id="GO:0005739">
    <property type="term" value="C:mitochondrion"/>
    <property type="evidence" value="ECO:0007669"/>
    <property type="project" value="TreeGrafter"/>
</dbReference>
<dbReference type="GO" id="GO:0035368">
    <property type="term" value="F:selenocysteine insertion sequence binding"/>
    <property type="evidence" value="ECO:0007669"/>
    <property type="project" value="InterPro"/>
</dbReference>
<keyword evidence="1" id="KW-0175">Coiled coil</keyword>
<name>A0A8K0D0I6_IGNLU</name>
<evidence type="ECO:0000259" key="3">
    <source>
        <dbReference type="Pfam" id="PF01248"/>
    </source>
</evidence>
<comment type="caution">
    <text evidence="4">The sequence shown here is derived from an EMBL/GenBank/DDBJ whole genome shotgun (WGS) entry which is preliminary data.</text>
</comment>
<proteinExistence type="predicted"/>
<dbReference type="EMBL" id="VTPC01007218">
    <property type="protein sequence ID" value="KAF2894228.1"/>
    <property type="molecule type" value="Genomic_DNA"/>
</dbReference>
<dbReference type="Pfam" id="PF01248">
    <property type="entry name" value="Ribosomal_L7Ae"/>
    <property type="match status" value="1"/>
</dbReference>
<dbReference type="GO" id="GO:1990904">
    <property type="term" value="C:ribonucleoprotein complex"/>
    <property type="evidence" value="ECO:0007669"/>
    <property type="project" value="TreeGrafter"/>
</dbReference>
<reference evidence="4" key="1">
    <citation type="submission" date="2019-08" db="EMBL/GenBank/DDBJ databases">
        <title>The genome of the North American firefly Photinus pyralis.</title>
        <authorList>
            <consortium name="Photinus pyralis genome working group"/>
            <person name="Fallon T.R."/>
            <person name="Sander Lower S.E."/>
            <person name="Weng J.-K."/>
        </authorList>
    </citation>
    <scope>NUCLEOTIDE SEQUENCE</scope>
    <source>
        <strain evidence="4">TRF0915ILg1</strain>
        <tissue evidence="4">Whole body</tissue>
    </source>
</reference>
<feature type="coiled-coil region" evidence="1">
    <location>
        <begin position="16"/>
        <end position="44"/>
    </location>
</feature>
<evidence type="ECO:0000256" key="1">
    <source>
        <dbReference type="SAM" id="Coils"/>
    </source>
</evidence>
<dbReference type="PANTHER" id="PTHR13284:SF4">
    <property type="entry name" value="C2H2-TYPE DOMAIN-CONTAINING PROTEIN"/>
    <property type="match status" value="1"/>
</dbReference>
<dbReference type="Proteomes" id="UP000801492">
    <property type="component" value="Unassembled WGS sequence"/>
</dbReference>
<dbReference type="InterPro" id="IPR004038">
    <property type="entry name" value="Ribosomal_eL8/eL30/eS12/Gad45"/>
</dbReference>
<sequence>MDSLDKSCNQHVDRIKLKEERKLRNKEKKIAKKLEKQRDREQKELLLKLQLRNNNVTLITQDFADKVVGGTSAAVAFHRQESFSNVDFPELTSAGGKVKRHQFPTPYVEINDKKKLSKLELADFIYTPSTSTKQVKIASTPENYNGNPLDSDMPIRKRGKHKETPKPKSPSKLKRDILNELNDCEKIGNTSSTYLLLETALCNNIITEELDEAVKTFISGIVGLQEKLYNRDPIKGVAKRRYTVGLHEVKKYLHLNKVKIVIIAPDLKLTKRDGALYLAVKEIIDLAKANSVHYLFALKRKSIGVLTLKNIPVSCIAILNYEGLEDQFRNILKLLLLVRKEENLAASQTINNEVNIKFLNNLMDALKSK</sequence>
<gene>
    <name evidence="4" type="ORF">ILUMI_11953</name>
</gene>
<dbReference type="AlphaFoldDB" id="A0A8K0D0I6"/>
<dbReference type="OrthoDB" id="263617at2759"/>
<dbReference type="Gene3D" id="3.30.1330.30">
    <property type="match status" value="1"/>
</dbReference>
<dbReference type="PANTHER" id="PTHR13284">
    <property type="entry name" value="GH01354P"/>
    <property type="match status" value="1"/>
</dbReference>
<protein>
    <recommendedName>
        <fullName evidence="3">Ribosomal protein eL8/eL30/eS12/Gadd45 domain-containing protein</fullName>
    </recommendedName>
</protein>
<feature type="region of interest" description="Disordered" evidence="2">
    <location>
        <begin position="136"/>
        <end position="173"/>
    </location>
</feature>
<evidence type="ECO:0000313" key="4">
    <source>
        <dbReference type="EMBL" id="KAF2894228.1"/>
    </source>
</evidence>
<keyword evidence="5" id="KW-1185">Reference proteome</keyword>
<dbReference type="InterPro" id="IPR029064">
    <property type="entry name" value="Ribosomal_eL30-like_sf"/>
</dbReference>
<dbReference type="GO" id="GO:0003730">
    <property type="term" value="F:mRNA 3'-UTR binding"/>
    <property type="evidence" value="ECO:0007669"/>
    <property type="project" value="TreeGrafter"/>
</dbReference>
<evidence type="ECO:0000313" key="5">
    <source>
        <dbReference type="Proteomes" id="UP000801492"/>
    </source>
</evidence>
<evidence type="ECO:0000256" key="2">
    <source>
        <dbReference type="SAM" id="MobiDB-lite"/>
    </source>
</evidence>
<dbReference type="SUPFAM" id="SSF55315">
    <property type="entry name" value="L30e-like"/>
    <property type="match status" value="1"/>
</dbReference>
<accession>A0A8K0D0I6</accession>